<sequence>MKTRKHINEIFLEATADWLRKQGREADAKIIDGIDPATFVRSGYKSNNIYGSSGNPNKGNGGKVTINQLGYTAQVTKRTGEVMNARSLTLADFIAQIPPEIRPKFIGDLGSSSSTVWDPASVGLNVARPGCRCFGQMGANGQAFIVIVGSDEDATDPAVIEKYLPFTFGFTKSDIYPGSAYGAETYFRNNTNLFNSTFSALVWKSTQPAPEQKPVNQDLPILTYSTPTNKAPSARYRSVPPLNLTVDWEVLRGKYTSKVHYNQLWIDLVEAALRKAGDNYNADLIKRINPETFVPFQIKNDTANKKYTYLGAQCSTSKLYFESITFNIYQATADSTRMFLADFGWVYAPEAGVTWNLLANQAAANAYTGTDMVGENEYHYFFQHVPKGTKLTKAMVLDAFPFHATGVDYLYPLFTDTMTKASVNFYNELQENMWTGSSTIGVNVIADLV</sequence>
<dbReference type="EMBL" id="MF459646">
    <property type="protein sequence ID" value="ASU03462.1"/>
    <property type="molecule type" value="Genomic_DNA"/>
</dbReference>
<protein>
    <submittedName>
        <fullName evidence="1">Uncharacterized protein</fullName>
    </submittedName>
</protein>
<evidence type="ECO:0000313" key="2">
    <source>
        <dbReference type="Proteomes" id="UP000225553"/>
    </source>
</evidence>
<accession>A0A223LHK0</accession>
<reference evidence="2" key="1">
    <citation type="submission" date="2017-07" db="EMBL/GenBank/DDBJ databases">
        <authorList>
            <person name="Putnam M.J."/>
            <person name="Sharma R."/>
            <person name="Kruger J.L."/>
            <person name="Berg J.A."/>
            <person name="Payne A.M."/>
            <person name="Fajardo C.P."/>
            <person name="Breakwell D.P."/>
            <person name="Hope S."/>
            <person name="Grose J.H."/>
        </authorList>
    </citation>
    <scope>NUCLEOTIDE SEQUENCE [LARGE SCALE GENOMIC DNA]</scope>
</reference>
<name>A0A223LHK0_9CAUD</name>
<dbReference type="Proteomes" id="UP000225553">
    <property type="component" value="Segment"/>
</dbReference>
<organism evidence="1 2">
    <name type="scientific">Erwinia phage vB_EamM_RisingSun</name>
    <dbReference type="NCBI Taxonomy" id="2026080"/>
    <lineage>
        <taxon>Viruses</taxon>
        <taxon>Duplodnaviria</taxon>
        <taxon>Heunggongvirae</taxon>
        <taxon>Uroviricota</taxon>
        <taxon>Caudoviricetes</taxon>
        <taxon>Chimalliviridae</taxon>
        <taxon>Risingsunvirus</taxon>
        <taxon>Risingsunvirus risingsun</taxon>
    </lineage>
</organism>
<proteinExistence type="predicted"/>
<keyword evidence="2" id="KW-1185">Reference proteome</keyword>
<evidence type="ECO:0000313" key="1">
    <source>
        <dbReference type="EMBL" id="ASU03462.1"/>
    </source>
</evidence>
<gene>
    <name evidence="1" type="ORF">RISINGSUN_208</name>
</gene>